<evidence type="ECO:0000313" key="7">
    <source>
        <dbReference type="Proteomes" id="UP000245202"/>
    </source>
</evidence>
<organism evidence="6 7">
    <name type="scientific">Paenibacillus agaridevorans</name>
    <dbReference type="NCBI Taxonomy" id="171404"/>
    <lineage>
        <taxon>Bacteria</taxon>
        <taxon>Bacillati</taxon>
        <taxon>Bacillota</taxon>
        <taxon>Bacilli</taxon>
        <taxon>Bacillales</taxon>
        <taxon>Paenibacillaceae</taxon>
        <taxon>Paenibacillus</taxon>
    </lineage>
</organism>
<dbReference type="Gene3D" id="2.60.120.280">
    <property type="entry name" value="Regulatory protein AraC"/>
    <property type="match status" value="1"/>
</dbReference>
<dbReference type="GO" id="GO:0003700">
    <property type="term" value="F:DNA-binding transcription factor activity"/>
    <property type="evidence" value="ECO:0007669"/>
    <property type="project" value="InterPro"/>
</dbReference>
<keyword evidence="3" id="KW-0010">Activator</keyword>
<dbReference type="Pfam" id="PF02311">
    <property type="entry name" value="AraC_binding"/>
    <property type="match status" value="1"/>
</dbReference>
<dbReference type="PANTHER" id="PTHR46796:SF7">
    <property type="entry name" value="ARAC FAMILY TRANSCRIPTIONAL REGULATOR"/>
    <property type="match status" value="1"/>
</dbReference>
<keyword evidence="4" id="KW-0804">Transcription</keyword>
<dbReference type="InterPro" id="IPR050204">
    <property type="entry name" value="AraC_XylS_family_regulators"/>
</dbReference>
<dbReference type="InterPro" id="IPR003313">
    <property type="entry name" value="AraC-bd"/>
</dbReference>
<protein>
    <submittedName>
        <fullName evidence="6">AraC family transcriptional regulator</fullName>
    </submittedName>
</protein>
<dbReference type="PROSITE" id="PS00041">
    <property type="entry name" value="HTH_ARAC_FAMILY_1"/>
    <property type="match status" value="1"/>
</dbReference>
<feature type="domain" description="HTH araC/xylS-type" evidence="5">
    <location>
        <begin position="183"/>
        <end position="281"/>
    </location>
</feature>
<reference evidence="6 7" key="1">
    <citation type="submission" date="2017-08" db="EMBL/GenBank/DDBJ databases">
        <title>Substantial Increase in Enzyme Production by Combined Drug-Resistance Mutations in Paenibacillus agaridevorans.</title>
        <authorList>
            <person name="Tanaka Y."/>
            <person name="Funane K."/>
            <person name="Hosaka T."/>
            <person name="Shiwa Y."/>
            <person name="Fujita N."/>
            <person name="Miyazaki T."/>
            <person name="Yoshikawa H."/>
            <person name="Murakami K."/>
            <person name="Kasahara K."/>
            <person name="Inaoka T."/>
            <person name="Hiraga Y."/>
            <person name="Ochi K."/>
        </authorList>
    </citation>
    <scope>NUCLEOTIDE SEQUENCE [LARGE SCALE GENOMIC DNA]</scope>
    <source>
        <strain evidence="6 7">T-3040</strain>
    </source>
</reference>
<dbReference type="Proteomes" id="UP000245202">
    <property type="component" value="Unassembled WGS sequence"/>
</dbReference>
<dbReference type="InterPro" id="IPR009057">
    <property type="entry name" value="Homeodomain-like_sf"/>
</dbReference>
<evidence type="ECO:0000256" key="4">
    <source>
        <dbReference type="ARBA" id="ARBA00023163"/>
    </source>
</evidence>
<dbReference type="GO" id="GO:0043565">
    <property type="term" value="F:sequence-specific DNA binding"/>
    <property type="evidence" value="ECO:0007669"/>
    <property type="project" value="InterPro"/>
</dbReference>
<dbReference type="EMBL" id="BDQX01000054">
    <property type="protein sequence ID" value="GBG06689.1"/>
    <property type="molecule type" value="Genomic_DNA"/>
</dbReference>
<dbReference type="SUPFAM" id="SSF51215">
    <property type="entry name" value="Regulatory protein AraC"/>
    <property type="match status" value="1"/>
</dbReference>
<evidence type="ECO:0000256" key="1">
    <source>
        <dbReference type="ARBA" id="ARBA00023015"/>
    </source>
</evidence>
<dbReference type="RefSeq" id="WP_108991901.1">
    <property type="nucleotide sequence ID" value="NZ_BDQX01000054.1"/>
</dbReference>
<comment type="caution">
    <text evidence="6">The sequence shown here is derived from an EMBL/GenBank/DDBJ whole genome shotgun (WGS) entry which is preliminary data.</text>
</comment>
<dbReference type="SUPFAM" id="SSF46689">
    <property type="entry name" value="Homeodomain-like"/>
    <property type="match status" value="1"/>
</dbReference>
<keyword evidence="7" id="KW-1185">Reference proteome</keyword>
<dbReference type="AlphaFoldDB" id="A0A2R5EM24"/>
<keyword evidence="2" id="KW-0238">DNA-binding</keyword>
<proteinExistence type="predicted"/>
<evidence type="ECO:0000256" key="3">
    <source>
        <dbReference type="ARBA" id="ARBA00023159"/>
    </source>
</evidence>
<dbReference type="Gene3D" id="1.10.10.60">
    <property type="entry name" value="Homeodomain-like"/>
    <property type="match status" value="2"/>
</dbReference>
<dbReference type="CDD" id="cd02208">
    <property type="entry name" value="cupin_RmlC-like"/>
    <property type="match status" value="1"/>
</dbReference>
<dbReference type="PROSITE" id="PS01124">
    <property type="entry name" value="HTH_ARAC_FAMILY_2"/>
    <property type="match status" value="1"/>
</dbReference>
<evidence type="ECO:0000259" key="5">
    <source>
        <dbReference type="PROSITE" id="PS01124"/>
    </source>
</evidence>
<dbReference type="Pfam" id="PF12833">
    <property type="entry name" value="HTH_18"/>
    <property type="match status" value="1"/>
</dbReference>
<name>A0A2R5EM24_9BACL</name>
<dbReference type="InterPro" id="IPR018062">
    <property type="entry name" value="HTH_AraC-typ_CS"/>
</dbReference>
<accession>A0A2R5EM24</accession>
<dbReference type="PANTHER" id="PTHR46796">
    <property type="entry name" value="HTH-TYPE TRANSCRIPTIONAL ACTIVATOR RHAS-RELATED"/>
    <property type="match status" value="1"/>
</dbReference>
<gene>
    <name evidence="6" type="ORF">PAT3040_01220</name>
</gene>
<keyword evidence="1" id="KW-0805">Transcription regulation</keyword>
<dbReference type="InterPro" id="IPR037923">
    <property type="entry name" value="HTH-like"/>
</dbReference>
<sequence length="281" mass="32060">MELLTLRGNLNQTLSELLPLTVYTAGMENQRSITRMKGFSAHQLFLTISGSGRFRRLGSEKDKWDILKSGNLLYIPAGCAHEYMPQDSEAWHVAYVTFLENFGNTLKGWGFRDIPRLFAVTDIPAITGRIRDIWTHSGGAPDLWHTSEALYALMLHILKSNQEQLPSASPVALPDSYRESAVDTAVQFLRDHLNRPITIASLAEHVGYSQKQLTRLFRSALDTTPLQYLHKLRLHTARQMLNEYPDLSIRQIAAYVGMEPVYFTRLYKRAYNELPSHKPDK</sequence>
<dbReference type="InterPro" id="IPR018060">
    <property type="entry name" value="HTH_AraC"/>
</dbReference>
<evidence type="ECO:0000256" key="2">
    <source>
        <dbReference type="ARBA" id="ARBA00023125"/>
    </source>
</evidence>
<dbReference type="SMART" id="SM00342">
    <property type="entry name" value="HTH_ARAC"/>
    <property type="match status" value="1"/>
</dbReference>
<evidence type="ECO:0000313" key="6">
    <source>
        <dbReference type="EMBL" id="GBG06689.1"/>
    </source>
</evidence>